<dbReference type="Gene3D" id="3.40.50.2000">
    <property type="entry name" value="Glycogen Phosphorylase B"/>
    <property type="match status" value="2"/>
</dbReference>
<proteinExistence type="predicted"/>
<dbReference type="PANTHER" id="PTHR46401">
    <property type="entry name" value="GLYCOSYLTRANSFERASE WBBK-RELATED"/>
    <property type="match status" value="1"/>
</dbReference>
<organism evidence="3 4">
    <name type="scientific">Flavobacterium urocaniciphilum</name>
    <dbReference type="NCBI Taxonomy" id="1299341"/>
    <lineage>
        <taxon>Bacteria</taxon>
        <taxon>Pseudomonadati</taxon>
        <taxon>Bacteroidota</taxon>
        <taxon>Flavobacteriia</taxon>
        <taxon>Flavobacteriales</taxon>
        <taxon>Flavobacteriaceae</taxon>
        <taxon>Flavobacterium</taxon>
    </lineage>
</organism>
<evidence type="ECO:0000256" key="1">
    <source>
        <dbReference type="ARBA" id="ARBA00022679"/>
    </source>
</evidence>
<dbReference type="GO" id="GO:0009103">
    <property type="term" value="P:lipopolysaccharide biosynthetic process"/>
    <property type="evidence" value="ECO:0007669"/>
    <property type="project" value="TreeGrafter"/>
</dbReference>
<dbReference type="Pfam" id="PF00534">
    <property type="entry name" value="Glycos_transf_1"/>
    <property type="match status" value="1"/>
</dbReference>
<reference evidence="3 4" key="1">
    <citation type="submission" date="2016-10" db="EMBL/GenBank/DDBJ databases">
        <authorList>
            <person name="de Groot N.N."/>
        </authorList>
    </citation>
    <scope>NUCLEOTIDE SEQUENCE [LARGE SCALE GENOMIC DNA]</scope>
    <source>
        <strain evidence="3 4">DSM 27078</strain>
    </source>
</reference>
<dbReference type="AlphaFoldDB" id="A0A1H9CWR9"/>
<dbReference type="Proteomes" id="UP000198648">
    <property type="component" value="Unassembled WGS sequence"/>
</dbReference>
<evidence type="ECO:0000313" key="3">
    <source>
        <dbReference type="EMBL" id="SEQ05635.1"/>
    </source>
</evidence>
<feature type="domain" description="Glycosyl transferase family 1" evidence="2">
    <location>
        <begin position="190"/>
        <end position="336"/>
    </location>
</feature>
<protein>
    <submittedName>
        <fullName evidence="3">Glycosyltransferase involved in cell wall bisynthesis</fullName>
    </submittedName>
</protein>
<dbReference type="PANTHER" id="PTHR46401:SF2">
    <property type="entry name" value="GLYCOSYLTRANSFERASE WBBK-RELATED"/>
    <property type="match status" value="1"/>
</dbReference>
<dbReference type="SUPFAM" id="SSF53756">
    <property type="entry name" value="UDP-Glycosyltransferase/glycogen phosphorylase"/>
    <property type="match status" value="1"/>
</dbReference>
<evidence type="ECO:0000259" key="2">
    <source>
        <dbReference type="Pfam" id="PF00534"/>
    </source>
</evidence>
<evidence type="ECO:0000313" key="4">
    <source>
        <dbReference type="Proteomes" id="UP000198648"/>
    </source>
</evidence>
<dbReference type="EMBL" id="FOEI01000005">
    <property type="protein sequence ID" value="SEQ05635.1"/>
    <property type="molecule type" value="Genomic_DNA"/>
</dbReference>
<dbReference type="OrthoDB" id="9801609at2"/>
<dbReference type="GO" id="GO:0016757">
    <property type="term" value="F:glycosyltransferase activity"/>
    <property type="evidence" value="ECO:0007669"/>
    <property type="project" value="InterPro"/>
</dbReference>
<dbReference type="STRING" id="1299341.SAMN05444005_105128"/>
<sequence>MNKQKIVVSGINMVEGGIFTILHNVLQELSEYIQNKNIEVIALVHDASKFNFPTIQFIEFPKAKSSWFLRLYYEYYFFKKLSEKIQPDIWFSLHDTSPIVVAKKQFTYCHHPTTFFKPTWNDWKFDYKIGVFSLVYDYIFKFNIRSNHTVFVQQHWIKDIFQKRFKIDNVKVAIPEFVEDFSTEKIDLDSNKIHFFYPSFPKSFKNIEYIFEAIQLLPESIKSQCEFHITGLKNNNSKYVSYLNTKYLNSNVNRLELLDKNTMLKYYNSIDYLIFPSKIETWGLPISETKAHHNNMLLANLPYAKETCGNYEKVSFFDIENPGDLAQMIIEIVEQKHVFHGNKIEINYKEELHSWKELFDYMIGD</sequence>
<keyword evidence="4" id="KW-1185">Reference proteome</keyword>
<accession>A0A1H9CWR9</accession>
<keyword evidence="1 3" id="KW-0808">Transferase</keyword>
<name>A0A1H9CWR9_9FLAO</name>
<dbReference type="RefSeq" id="WP_091468529.1">
    <property type="nucleotide sequence ID" value="NZ_FOEI01000005.1"/>
</dbReference>
<gene>
    <name evidence="3" type="ORF">SAMN05444005_105128</name>
</gene>
<dbReference type="InterPro" id="IPR001296">
    <property type="entry name" value="Glyco_trans_1"/>
</dbReference>